<keyword evidence="6 9" id="KW-1133">Transmembrane helix</keyword>
<reference evidence="11 12" key="1">
    <citation type="submission" date="2022-01" db="EMBL/GenBank/DDBJ databases">
        <title>Flavihumibacter sp. nov., isolated from sediment of a river.</title>
        <authorList>
            <person name="Liu H."/>
        </authorList>
    </citation>
    <scope>NUCLEOTIDE SEQUENCE [LARGE SCALE GENOMIC DNA]</scope>
    <source>
        <strain evidence="11 12">RY-1</strain>
    </source>
</reference>
<evidence type="ECO:0000256" key="5">
    <source>
        <dbReference type="ARBA" id="ARBA00022692"/>
    </source>
</evidence>
<gene>
    <name evidence="11" type="ORF">L0U88_07910</name>
</gene>
<evidence type="ECO:0000256" key="2">
    <source>
        <dbReference type="ARBA" id="ARBA00007783"/>
    </source>
</evidence>
<protein>
    <submittedName>
        <fullName evidence="11">ABC transporter permease</fullName>
    </submittedName>
</protein>
<sequence>MRKILATFINESRLFAKDLAGMALLFLMPLALTVLMALIQDAPFREYQDIRFEILWVDEDGGKMARQLGAELDSIPQFVLIRKLNDQLLTADKAQELVHKGNYKLAVIVPKGVSAEVANSANQVANELGAKLGAPGKLPQRESRQVALEIYFDPVIKQAMKLSLLNALEKQVTRIQAEIILARLENRLDEQAADSSGPGLRLQEKLQAVQIREISSGQHATAELTTNSVQHNVPAWALFGLFFIIIPIAGNFIREREDGSLMRIKMIPGSYFTILLGKLGFYIVLGMLQFFVMLAAGALLMPLLGLDSLQIGNAFGSLFLTVLVVAATATAYGVLIGSVFQTPNQALPFGAISIVILSAIGGIWVPVEILPAGLQQLAKLSPLHWALDAINELFLRSGSILTVWKQLVILLIFALLFFLIAGITESRRRR</sequence>
<keyword evidence="4" id="KW-1003">Cell membrane</keyword>
<dbReference type="InterPro" id="IPR051449">
    <property type="entry name" value="ABC-2_transporter_component"/>
</dbReference>
<accession>A0ABS9BG19</accession>
<dbReference type="RefSeq" id="WP_234865308.1">
    <property type="nucleotide sequence ID" value="NZ_JAKEVY010000002.1"/>
</dbReference>
<feature type="domain" description="ABC transmembrane type-2" evidence="10">
    <location>
        <begin position="196"/>
        <end position="428"/>
    </location>
</feature>
<feature type="transmembrane region" description="Helical" evidence="9">
    <location>
        <begin position="233"/>
        <end position="253"/>
    </location>
</feature>
<evidence type="ECO:0000256" key="3">
    <source>
        <dbReference type="ARBA" id="ARBA00022448"/>
    </source>
</evidence>
<evidence type="ECO:0000256" key="9">
    <source>
        <dbReference type="SAM" id="Phobius"/>
    </source>
</evidence>
<dbReference type="PROSITE" id="PS51012">
    <property type="entry name" value="ABC_TM2"/>
    <property type="match status" value="1"/>
</dbReference>
<feature type="transmembrane region" description="Helical" evidence="9">
    <location>
        <begin position="274"/>
        <end position="302"/>
    </location>
</feature>
<keyword evidence="12" id="KW-1185">Reference proteome</keyword>
<evidence type="ECO:0000256" key="8">
    <source>
        <dbReference type="SAM" id="Coils"/>
    </source>
</evidence>
<organism evidence="11 12">
    <name type="scientific">Flavihumibacter fluminis</name>
    <dbReference type="NCBI Taxonomy" id="2909236"/>
    <lineage>
        <taxon>Bacteria</taxon>
        <taxon>Pseudomonadati</taxon>
        <taxon>Bacteroidota</taxon>
        <taxon>Chitinophagia</taxon>
        <taxon>Chitinophagales</taxon>
        <taxon>Chitinophagaceae</taxon>
        <taxon>Flavihumibacter</taxon>
    </lineage>
</organism>
<evidence type="ECO:0000256" key="6">
    <source>
        <dbReference type="ARBA" id="ARBA00022989"/>
    </source>
</evidence>
<dbReference type="Proteomes" id="UP001200145">
    <property type="component" value="Unassembled WGS sequence"/>
</dbReference>
<dbReference type="Pfam" id="PF12698">
    <property type="entry name" value="ABC2_membrane_3"/>
    <property type="match status" value="1"/>
</dbReference>
<evidence type="ECO:0000256" key="1">
    <source>
        <dbReference type="ARBA" id="ARBA00004651"/>
    </source>
</evidence>
<keyword evidence="8" id="KW-0175">Coiled coil</keyword>
<feature type="transmembrane region" description="Helical" evidence="9">
    <location>
        <begin position="347"/>
        <end position="367"/>
    </location>
</feature>
<keyword evidence="5 9" id="KW-0812">Transmembrane</keyword>
<evidence type="ECO:0000256" key="7">
    <source>
        <dbReference type="ARBA" id="ARBA00023136"/>
    </source>
</evidence>
<proteinExistence type="inferred from homology"/>
<feature type="coiled-coil region" evidence="8">
    <location>
        <begin position="165"/>
        <end position="194"/>
    </location>
</feature>
<dbReference type="PANTHER" id="PTHR30294:SF38">
    <property type="entry name" value="TRANSPORT PERMEASE PROTEIN"/>
    <property type="match status" value="1"/>
</dbReference>
<dbReference type="InterPro" id="IPR013525">
    <property type="entry name" value="ABC2_TM"/>
</dbReference>
<evidence type="ECO:0000313" key="12">
    <source>
        <dbReference type="Proteomes" id="UP001200145"/>
    </source>
</evidence>
<dbReference type="EMBL" id="JAKEVY010000002">
    <property type="protein sequence ID" value="MCF1714545.1"/>
    <property type="molecule type" value="Genomic_DNA"/>
</dbReference>
<name>A0ABS9BG19_9BACT</name>
<evidence type="ECO:0000259" key="10">
    <source>
        <dbReference type="PROSITE" id="PS51012"/>
    </source>
</evidence>
<feature type="transmembrane region" description="Helical" evidence="9">
    <location>
        <begin position="20"/>
        <end position="39"/>
    </location>
</feature>
<dbReference type="Gene3D" id="3.40.1710.10">
    <property type="entry name" value="abc type-2 transporter like domain"/>
    <property type="match status" value="1"/>
</dbReference>
<keyword evidence="7 9" id="KW-0472">Membrane</keyword>
<comment type="similarity">
    <text evidence="2">Belongs to the ABC-2 integral membrane protein family.</text>
</comment>
<feature type="transmembrane region" description="Helical" evidence="9">
    <location>
        <begin position="314"/>
        <end position="335"/>
    </location>
</feature>
<dbReference type="PANTHER" id="PTHR30294">
    <property type="entry name" value="MEMBRANE COMPONENT OF ABC TRANSPORTER YHHJ-RELATED"/>
    <property type="match status" value="1"/>
</dbReference>
<dbReference type="InterPro" id="IPR047817">
    <property type="entry name" value="ABC2_TM_bact-type"/>
</dbReference>
<evidence type="ECO:0000313" key="11">
    <source>
        <dbReference type="EMBL" id="MCF1714545.1"/>
    </source>
</evidence>
<keyword evidence="3" id="KW-0813">Transport</keyword>
<feature type="transmembrane region" description="Helical" evidence="9">
    <location>
        <begin position="403"/>
        <end position="424"/>
    </location>
</feature>
<evidence type="ECO:0000256" key="4">
    <source>
        <dbReference type="ARBA" id="ARBA00022475"/>
    </source>
</evidence>
<comment type="subcellular location">
    <subcellularLocation>
        <location evidence="1">Cell membrane</location>
        <topology evidence="1">Multi-pass membrane protein</topology>
    </subcellularLocation>
</comment>
<comment type="caution">
    <text evidence="11">The sequence shown here is derived from an EMBL/GenBank/DDBJ whole genome shotgun (WGS) entry which is preliminary data.</text>
</comment>